<evidence type="ECO:0000256" key="5">
    <source>
        <dbReference type="SAM" id="MobiDB-lite"/>
    </source>
</evidence>
<dbReference type="AlphaFoldDB" id="A0A087PNF5"/>
<evidence type="ECO:0000256" key="1">
    <source>
        <dbReference type="ARBA" id="ARBA00001255"/>
    </source>
</evidence>
<dbReference type="Proteomes" id="UP000077349">
    <property type="component" value="Unassembled WGS sequence"/>
</dbReference>
<accession>A0A087PNF5</accession>
<dbReference type="SUPFAM" id="SSF51445">
    <property type="entry name" value="(Trans)glycosidases"/>
    <property type="match status" value="1"/>
</dbReference>
<gene>
    <name evidence="9" type="ORF">Amal_02852</name>
</gene>
<dbReference type="PROSITE" id="PS00512">
    <property type="entry name" value="ALPHA_GALACTOSIDASE"/>
    <property type="match status" value="1"/>
</dbReference>
<proteinExistence type="predicted"/>
<dbReference type="InterPro" id="IPR017853">
    <property type="entry name" value="GH"/>
</dbReference>
<dbReference type="InterPro" id="IPR013780">
    <property type="entry name" value="Glyco_hydro_b"/>
</dbReference>
<dbReference type="PATRIC" id="fig|178901.10.peg.2853"/>
<sequence length="796" mass="87636">MSSETPKNSSRKTTLLTSRRTICKAAGLAGGALLVSTAKASSPHEPASPLSQDTKTVASPSRSMTLPAIPARMAAGDADSAPRSMYRLDSPAATLVLIEWQEGLPEIAHWGARLPQNIHAEDVFTAREADTAQNATDQWKPLITLLDTIGDWRFDQPGLIAHRPDGTDWTANFSVKTIEEKPGLLSIHAEDTIINLKLVIDLTLSEQNVLTMSSRLTNTGPEPLEVARLVSGTFLVPDRVQSIRVMHGAWTKEFDVSSMTLAQAEIVTESRRNRTHDHFPGMIAATPGANGTSGEVWSMQLGWSGSHRMSAQRLEDGRIRFCTGEWLYPGEVCLQSGESLQTPPAYAAYSNEGFSGCARAFHAHARKHVLVWPNKSMSPRPVILNSWEGNGFNLNEPHLFRQIEAAAKLGVERFVLDDGWFGSRRDDSRGLGDWNIAPDIFPRGLKPLADHAHQHGMQFGLWFEPEMVNPESELYRAHPDWVLAVRGRPLRTSRYQVVLDISRPDVCDYLFTTVSQLVSSVGIDYIKWDFNRDLVEAADAHGRAAYRRQVLALYALWDRLHAAHPTLEIESCASGGGRADWGALAHTQRIWTSDNTDALDRLRIQGGAWQFLPPEVTGTHISAVPNGITGRVFTLQFRAAVALFGHLGIELDPLELSADEREELVQWVNLHKRLRGLLHSGDAQFGEETSDRVVRGVTAQDRSAAVFLVAQSDAGKARSAAPVRLPGLDPNRRYRVIAPTPQKLTGNNPSAANRALFEKGIVVSGAVLQEMGLTLPRLYPAQAFILECQAIDLPLF</sequence>
<reference evidence="9 10" key="1">
    <citation type="submission" date="2016-03" db="EMBL/GenBank/DDBJ databases">
        <title>Draft genome sequence of Acetobacter malorum CECT 7742, a strain isolated from strawberry vinegar.</title>
        <authorList>
            <person name="Sainz F."/>
            <person name="Mas A."/>
            <person name="Torija M.J."/>
        </authorList>
    </citation>
    <scope>NUCLEOTIDE SEQUENCE [LARGE SCALE GENOMIC DNA]</scope>
    <source>
        <strain evidence="9 10">CECT 7742</strain>
    </source>
</reference>
<dbReference type="InterPro" id="IPR013785">
    <property type="entry name" value="Aldolase_TIM"/>
</dbReference>
<dbReference type="STRING" id="178901.AmDm5_2910"/>
<comment type="catalytic activity">
    <reaction evidence="1">
        <text>Hydrolysis of terminal, non-reducing alpha-D-galactose residues in alpha-D-galactosides, including galactose oligosaccharides, galactomannans and galactolipids.</text>
        <dbReference type="EC" id="3.2.1.22"/>
    </reaction>
</comment>
<dbReference type="Pfam" id="PF02065">
    <property type="entry name" value="Melibiase"/>
    <property type="match status" value="1"/>
</dbReference>
<evidence type="ECO:0000256" key="6">
    <source>
        <dbReference type="SAM" id="SignalP"/>
    </source>
</evidence>
<dbReference type="InterPro" id="IPR050985">
    <property type="entry name" value="Alpha-glycosidase_related"/>
</dbReference>
<dbReference type="Gene3D" id="3.20.20.70">
    <property type="entry name" value="Aldolase class I"/>
    <property type="match status" value="1"/>
</dbReference>
<comment type="caution">
    <text evidence="9">The sequence shown here is derived from an EMBL/GenBank/DDBJ whole genome shotgun (WGS) entry which is preliminary data.</text>
</comment>
<protein>
    <recommendedName>
        <fullName evidence="2">alpha-galactosidase</fullName>
        <ecNumber evidence="2">3.2.1.22</ecNumber>
    </recommendedName>
</protein>
<feature type="domain" description="Glycosyl hydrolase family 36 C-terminal" evidence="7">
    <location>
        <begin position="697"/>
        <end position="778"/>
    </location>
</feature>
<feature type="domain" description="Glycosyl hydrolase family 36 N-terminal" evidence="8">
    <location>
        <begin position="103"/>
        <end position="324"/>
    </location>
</feature>
<dbReference type="eggNOG" id="COG3345">
    <property type="taxonomic scope" value="Bacteria"/>
</dbReference>
<feature type="signal peptide" evidence="6">
    <location>
        <begin position="1"/>
        <end position="40"/>
    </location>
</feature>
<dbReference type="InterPro" id="IPR006311">
    <property type="entry name" value="TAT_signal"/>
</dbReference>
<dbReference type="InterPro" id="IPR000111">
    <property type="entry name" value="Glyco_hydro_27/36_CS"/>
</dbReference>
<dbReference type="FunFam" id="3.20.20.70:FF:000118">
    <property type="entry name" value="Alpha-galactosidase"/>
    <property type="match status" value="1"/>
</dbReference>
<keyword evidence="6" id="KW-0732">Signal</keyword>
<dbReference type="InterPro" id="IPR031705">
    <property type="entry name" value="Glyco_hydro_36_C"/>
</dbReference>
<evidence type="ECO:0000313" key="9">
    <source>
        <dbReference type="EMBL" id="OAG77074.1"/>
    </source>
</evidence>
<evidence type="ECO:0000259" key="8">
    <source>
        <dbReference type="Pfam" id="PF16875"/>
    </source>
</evidence>
<dbReference type="InterPro" id="IPR031704">
    <property type="entry name" value="Glyco_hydro_36_N"/>
</dbReference>
<keyword evidence="3 9" id="KW-0378">Hydrolase</keyword>
<dbReference type="PANTHER" id="PTHR43053">
    <property type="entry name" value="GLYCOSIDASE FAMILY 31"/>
    <property type="match status" value="1"/>
</dbReference>
<feature type="chain" id="PRO_5010406060" description="alpha-galactosidase" evidence="6">
    <location>
        <begin position="41"/>
        <end position="796"/>
    </location>
</feature>
<dbReference type="PROSITE" id="PS51318">
    <property type="entry name" value="TAT"/>
    <property type="match status" value="1"/>
</dbReference>
<evidence type="ECO:0000259" key="7">
    <source>
        <dbReference type="Pfam" id="PF16874"/>
    </source>
</evidence>
<dbReference type="GO" id="GO:0016052">
    <property type="term" value="P:carbohydrate catabolic process"/>
    <property type="evidence" value="ECO:0007669"/>
    <property type="project" value="InterPro"/>
</dbReference>
<dbReference type="InterPro" id="IPR038417">
    <property type="entry name" value="Alpga-gal_N_sf"/>
</dbReference>
<dbReference type="Gene3D" id="2.60.40.1180">
    <property type="entry name" value="Golgi alpha-mannosidase II"/>
    <property type="match status" value="1"/>
</dbReference>
<dbReference type="Pfam" id="PF16874">
    <property type="entry name" value="Glyco_hydro_36C"/>
    <property type="match status" value="1"/>
</dbReference>
<dbReference type="Gene3D" id="2.70.98.60">
    <property type="entry name" value="alpha-galactosidase from lactobacil brevis"/>
    <property type="match status" value="1"/>
</dbReference>
<evidence type="ECO:0000256" key="3">
    <source>
        <dbReference type="ARBA" id="ARBA00022801"/>
    </source>
</evidence>
<dbReference type="InterPro" id="IPR002252">
    <property type="entry name" value="Glyco_hydro_36"/>
</dbReference>
<dbReference type="Pfam" id="PF16875">
    <property type="entry name" value="Glyco_hydro_36N"/>
    <property type="match status" value="1"/>
</dbReference>
<keyword evidence="4 9" id="KW-0326">Glycosidase</keyword>
<feature type="region of interest" description="Disordered" evidence="5">
    <location>
        <begin position="39"/>
        <end position="60"/>
    </location>
</feature>
<name>A0A087PNF5_9PROT</name>
<dbReference type="PRINTS" id="PR00743">
    <property type="entry name" value="GLHYDRLASE36"/>
</dbReference>
<evidence type="ECO:0000313" key="10">
    <source>
        <dbReference type="Proteomes" id="UP000077349"/>
    </source>
</evidence>
<dbReference type="GO" id="GO:0004557">
    <property type="term" value="F:alpha-galactosidase activity"/>
    <property type="evidence" value="ECO:0007669"/>
    <property type="project" value="UniProtKB-EC"/>
</dbReference>
<evidence type="ECO:0000256" key="2">
    <source>
        <dbReference type="ARBA" id="ARBA00012755"/>
    </source>
</evidence>
<dbReference type="EC" id="3.2.1.22" evidence="2"/>
<dbReference type="CDD" id="cd14791">
    <property type="entry name" value="GH36"/>
    <property type="match status" value="1"/>
</dbReference>
<dbReference type="EMBL" id="LVHD01000018">
    <property type="protein sequence ID" value="OAG77074.1"/>
    <property type="molecule type" value="Genomic_DNA"/>
</dbReference>
<dbReference type="PANTHER" id="PTHR43053:SF3">
    <property type="entry name" value="ALPHA-GALACTOSIDASE C-RELATED"/>
    <property type="match status" value="1"/>
</dbReference>
<evidence type="ECO:0000256" key="4">
    <source>
        <dbReference type="ARBA" id="ARBA00023295"/>
    </source>
</evidence>
<feature type="compositionally biased region" description="Polar residues" evidence="5">
    <location>
        <begin position="49"/>
        <end position="60"/>
    </location>
</feature>
<organism evidence="9 10">
    <name type="scientific">Acetobacter malorum</name>
    <dbReference type="NCBI Taxonomy" id="178901"/>
    <lineage>
        <taxon>Bacteria</taxon>
        <taxon>Pseudomonadati</taxon>
        <taxon>Pseudomonadota</taxon>
        <taxon>Alphaproteobacteria</taxon>
        <taxon>Acetobacterales</taxon>
        <taxon>Acetobacteraceae</taxon>
        <taxon>Acetobacter</taxon>
    </lineage>
</organism>